<feature type="transmembrane region" description="Helical" evidence="1">
    <location>
        <begin position="232"/>
        <end position="250"/>
    </location>
</feature>
<evidence type="ECO:0000313" key="2">
    <source>
        <dbReference type="EMBL" id="CEP01336.1"/>
    </source>
</evidence>
<feature type="transmembrane region" description="Helical" evidence="1">
    <location>
        <begin position="202"/>
        <end position="220"/>
    </location>
</feature>
<reference evidence="2 3" key="1">
    <citation type="submission" date="2015-02" db="EMBL/GenBank/DDBJ databases">
        <authorList>
            <person name="Chooi Y.-H."/>
        </authorList>
    </citation>
    <scope>NUCLEOTIDE SEQUENCE [LARGE SCALE GENOMIC DNA]</scope>
    <source>
        <strain evidence="2">E3</strain>
    </source>
</reference>
<accession>A0A0G4J214</accession>
<dbReference type="AlphaFoldDB" id="A0A0G4J214"/>
<protein>
    <submittedName>
        <fullName evidence="2">Uncharacterized protein</fullName>
    </submittedName>
</protein>
<keyword evidence="3" id="KW-1185">Reference proteome</keyword>
<feature type="transmembrane region" description="Helical" evidence="1">
    <location>
        <begin position="118"/>
        <end position="136"/>
    </location>
</feature>
<dbReference type="EMBL" id="CDSF01000112">
    <property type="protein sequence ID" value="CEP01336.1"/>
    <property type="molecule type" value="Genomic_DNA"/>
</dbReference>
<feature type="transmembrane region" description="Helical" evidence="1">
    <location>
        <begin position="37"/>
        <end position="55"/>
    </location>
</feature>
<keyword evidence="1" id="KW-1133">Transmembrane helix</keyword>
<keyword evidence="1" id="KW-0812">Transmembrane</keyword>
<feature type="transmembrane region" description="Helical" evidence="1">
    <location>
        <begin position="157"/>
        <end position="182"/>
    </location>
</feature>
<feature type="transmembrane region" description="Helical" evidence="1">
    <location>
        <begin position="76"/>
        <end position="98"/>
    </location>
</feature>
<evidence type="ECO:0000313" key="3">
    <source>
        <dbReference type="Proteomes" id="UP000039324"/>
    </source>
</evidence>
<dbReference type="Proteomes" id="UP000039324">
    <property type="component" value="Unassembled WGS sequence"/>
</dbReference>
<proteinExistence type="predicted"/>
<evidence type="ECO:0000256" key="1">
    <source>
        <dbReference type="SAM" id="Phobius"/>
    </source>
</evidence>
<feature type="transmembrane region" description="Helical" evidence="1">
    <location>
        <begin position="12"/>
        <end position="31"/>
    </location>
</feature>
<keyword evidence="1" id="KW-0472">Membrane</keyword>
<feature type="transmembrane region" description="Helical" evidence="1">
    <location>
        <begin position="266"/>
        <end position="287"/>
    </location>
</feature>
<organism evidence="2 3">
    <name type="scientific">Plasmodiophora brassicae</name>
    <name type="common">Clubroot disease agent</name>
    <dbReference type="NCBI Taxonomy" id="37360"/>
    <lineage>
        <taxon>Eukaryota</taxon>
        <taxon>Sar</taxon>
        <taxon>Rhizaria</taxon>
        <taxon>Endomyxa</taxon>
        <taxon>Phytomyxea</taxon>
        <taxon>Plasmodiophorida</taxon>
        <taxon>Plasmodiophoridae</taxon>
        <taxon>Plasmodiophora</taxon>
    </lineage>
</organism>
<gene>
    <name evidence="2" type="ORF">PBRA_001942</name>
</gene>
<sequence length="307" mass="33472">MGSGSTSHLQRGLLVLFWTTVVGGWIAVSVIAEQVPILGAGAGMLLPTIALLVWNRYNEREDNVGLVAVTMAYARGYILAVLPLLANAACAAAAELLIFIGDPRHDSVRSGAGYNWRIVLDVVFVSGVFPAVFSELHKWTITTLAVRKRPLSSRTQVMLFAVAGSLGFSMAEALLMCLKAHFLPGVLYTLINGRSMIMTFRSVLRVPVHVALGLRSGLMIYRRMEVGKRRIVTVPGIWVQIAVHVAYRILQTMACLNPNVVGSPRVVHQALCSATVLVSSGLAVYTLKCLWQEKRPPSKSTMDFPMQ</sequence>
<name>A0A0G4J214_PLABS</name>